<keyword evidence="6" id="KW-0969">Cilium</keyword>
<evidence type="ECO:0000256" key="8">
    <source>
        <dbReference type="ARBA" id="ARBA00023273"/>
    </source>
</evidence>
<evidence type="ECO:0000256" key="7">
    <source>
        <dbReference type="ARBA" id="ARBA00023212"/>
    </source>
</evidence>
<feature type="compositionally biased region" description="Polar residues" evidence="10">
    <location>
        <begin position="1"/>
        <end position="10"/>
    </location>
</feature>
<protein>
    <recommendedName>
        <fullName evidence="12">Radial spoke head protein 3 homolog</fullName>
    </recommendedName>
</protein>
<comment type="similarity">
    <text evidence="2">Belongs to the flagellar radial spoke RSP3 family.</text>
</comment>
<dbReference type="EnsemblMetazoa" id="Aqu2.1.33497_001">
    <property type="protein sequence ID" value="Aqu2.1.33497_001"/>
    <property type="gene ID" value="Aqu2.1.33497"/>
</dbReference>
<feature type="compositionally biased region" description="Basic and acidic residues" evidence="10">
    <location>
        <begin position="502"/>
        <end position="523"/>
    </location>
</feature>
<keyword evidence="8" id="KW-0966">Cell projection</keyword>
<evidence type="ECO:0000256" key="6">
    <source>
        <dbReference type="ARBA" id="ARBA00023069"/>
    </source>
</evidence>
<sequence length="523" mass="58403">MATGTVTRNPESAGAYSYSSQPRTVHQQQKYREVDTVRPCNIMYDKRVVRGNTYALHTLPASSQPNPLELQKQQETRRRVLAHKRAREQMRIHSPPPVEGRKHIDVQTELYLEEITDRVEEVDVHTQTDAFLDRPPTPLFIPAKTGMDVATQIEEGDLFNFDLEVQPILEVLVGKTVEQALLEVMEEEELAALREQQRIFEGNRNAELIETQRLEEQERRRREEKERRMQQQREALMKEKETAEKVAARAFAHSYLSDLVPAVFTNLSNKGFFYDPIQRNIETTLMPWLTSEAQKILDKKLTARYLLDTIIRRAVKRNLGIITPVPTPKDEEEPPATEEEPPSTVEGEQPPSTGEGEQPPPPTGEGAEDKPSGEEDKPSADKDKPTEVETPAGEGEKPAEEGGDKPVSTEEGGEGDKPAEEGDKPAEEGDKPTEEGDKPTEEGDKPAAEDKPAEGEKPAEDKPAEEGEKPIEEGDKPADVPAELDGEKSTNLEGEGEGAPVEGKDEKEVSDPPPVEEKKEEET</sequence>
<keyword evidence="5" id="KW-0282">Flagellum</keyword>
<dbReference type="AlphaFoldDB" id="A0A1X7V1P2"/>
<dbReference type="GO" id="GO:0005929">
    <property type="term" value="C:cilium"/>
    <property type="evidence" value="ECO:0007669"/>
    <property type="project" value="TreeGrafter"/>
</dbReference>
<feature type="compositionally biased region" description="Basic and acidic residues" evidence="10">
    <location>
        <begin position="394"/>
        <end position="478"/>
    </location>
</feature>
<evidence type="ECO:0000256" key="10">
    <source>
        <dbReference type="SAM" id="MobiDB-lite"/>
    </source>
</evidence>
<dbReference type="eggNOG" id="ENOG502QQSZ">
    <property type="taxonomic scope" value="Eukaryota"/>
</dbReference>
<evidence type="ECO:0000256" key="9">
    <source>
        <dbReference type="SAM" id="Coils"/>
    </source>
</evidence>
<feature type="coiled-coil region" evidence="9">
    <location>
        <begin position="206"/>
        <end position="249"/>
    </location>
</feature>
<keyword evidence="9" id="KW-0175">Coiled coil</keyword>
<feature type="compositionally biased region" description="Low complexity" evidence="10">
    <location>
        <begin position="342"/>
        <end position="357"/>
    </location>
</feature>
<evidence type="ECO:0000256" key="5">
    <source>
        <dbReference type="ARBA" id="ARBA00022846"/>
    </source>
</evidence>
<accession>A0A1X7V1P2</accession>
<proteinExistence type="inferred from homology"/>
<feature type="region of interest" description="Disordered" evidence="10">
    <location>
        <begin position="1"/>
        <end position="29"/>
    </location>
</feature>
<evidence type="ECO:0000256" key="1">
    <source>
        <dbReference type="ARBA" id="ARBA00004611"/>
    </source>
</evidence>
<feature type="compositionally biased region" description="Acidic residues" evidence="10">
    <location>
        <begin position="330"/>
        <end position="341"/>
    </location>
</feature>
<keyword evidence="4" id="KW-0597">Phosphoprotein</keyword>
<dbReference type="STRING" id="400682.A0A1X7V1P2"/>
<comment type="subcellular location">
    <subcellularLocation>
        <location evidence="1">Cytoplasm</location>
        <location evidence="1">Cytoskeleton</location>
        <location evidence="1">Flagellum axoneme</location>
    </subcellularLocation>
</comment>
<dbReference type="InParanoid" id="A0A1X7V1P2"/>
<feature type="compositionally biased region" description="Polar residues" evidence="10">
    <location>
        <begin position="17"/>
        <end position="28"/>
    </location>
</feature>
<name>A0A1X7V1P2_AMPQE</name>
<organism evidence="11">
    <name type="scientific">Amphimedon queenslandica</name>
    <name type="common">Sponge</name>
    <dbReference type="NCBI Taxonomy" id="400682"/>
    <lineage>
        <taxon>Eukaryota</taxon>
        <taxon>Metazoa</taxon>
        <taxon>Porifera</taxon>
        <taxon>Demospongiae</taxon>
        <taxon>Heteroscleromorpha</taxon>
        <taxon>Haplosclerida</taxon>
        <taxon>Niphatidae</taxon>
        <taxon>Amphimedon</taxon>
    </lineage>
</organism>
<evidence type="ECO:0000256" key="3">
    <source>
        <dbReference type="ARBA" id="ARBA00022490"/>
    </source>
</evidence>
<dbReference type="OrthoDB" id="313308at2759"/>
<keyword evidence="3" id="KW-0963">Cytoplasm</keyword>
<evidence type="ECO:0000313" key="11">
    <source>
        <dbReference type="EnsemblMetazoa" id="Aqu2.1.33497_001"/>
    </source>
</evidence>
<evidence type="ECO:0000256" key="4">
    <source>
        <dbReference type="ARBA" id="ARBA00022553"/>
    </source>
</evidence>
<evidence type="ECO:0000256" key="2">
    <source>
        <dbReference type="ARBA" id="ARBA00006737"/>
    </source>
</evidence>
<dbReference type="InterPro" id="IPR009290">
    <property type="entry name" value="Radial_spoke_3"/>
</dbReference>
<reference evidence="11" key="1">
    <citation type="submission" date="2017-05" db="UniProtKB">
        <authorList>
            <consortium name="EnsemblMetazoa"/>
        </authorList>
    </citation>
    <scope>IDENTIFICATION</scope>
</reference>
<feature type="region of interest" description="Disordered" evidence="10">
    <location>
        <begin position="322"/>
        <end position="523"/>
    </location>
</feature>
<feature type="compositionally biased region" description="Basic and acidic residues" evidence="10">
    <location>
        <begin position="367"/>
        <end position="387"/>
    </location>
</feature>
<evidence type="ECO:0008006" key="12">
    <source>
        <dbReference type="Google" id="ProtNLM"/>
    </source>
</evidence>
<dbReference type="Pfam" id="PF06098">
    <property type="entry name" value="Radial_spoke_3"/>
    <property type="match status" value="1"/>
</dbReference>
<keyword evidence="7" id="KW-0206">Cytoskeleton</keyword>
<dbReference type="PANTHER" id="PTHR21648:SF0">
    <property type="entry name" value="RADIAL SPOKE HEAD PROTEIN 3 HOMOLOG"/>
    <property type="match status" value="1"/>
</dbReference>
<dbReference type="PANTHER" id="PTHR21648">
    <property type="entry name" value="FLAGELLAR RADIAL SPOKE PROTEIN 3"/>
    <property type="match status" value="1"/>
</dbReference>